<name>G5ADC9_PHYSP</name>
<dbReference type="AlphaFoldDB" id="G5ADC9"/>
<keyword evidence="2" id="KW-1185">Reference proteome</keyword>
<accession>G5ADC9</accession>
<dbReference type="EMBL" id="JH159164">
    <property type="protein sequence ID" value="EGZ06182.1"/>
    <property type="molecule type" value="Genomic_DNA"/>
</dbReference>
<organism evidence="1 2">
    <name type="scientific">Phytophthora sojae (strain P6497)</name>
    <name type="common">Soybean stem and root rot agent</name>
    <name type="synonym">Phytophthora megasperma f. sp. glycines</name>
    <dbReference type="NCBI Taxonomy" id="1094619"/>
    <lineage>
        <taxon>Eukaryota</taxon>
        <taxon>Sar</taxon>
        <taxon>Stramenopiles</taxon>
        <taxon>Oomycota</taxon>
        <taxon>Peronosporomycetes</taxon>
        <taxon>Peronosporales</taxon>
        <taxon>Peronosporaceae</taxon>
        <taxon>Phytophthora</taxon>
    </lineage>
</organism>
<evidence type="ECO:0008006" key="3">
    <source>
        <dbReference type="Google" id="ProtNLM"/>
    </source>
</evidence>
<evidence type="ECO:0000313" key="1">
    <source>
        <dbReference type="EMBL" id="EGZ06182.1"/>
    </source>
</evidence>
<dbReference type="KEGG" id="psoj:PHYSODRAFT_531175"/>
<dbReference type="InParanoid" id="G5ADC9"/>
<dbReference type="GeneID" id="20661574"/>
<evidence type="ECO:0000313" key="2">
    <source>
        <dbReference type="Proteomes" id="UP000002640"/>
    </source>
</evidence>
<sequence length="144" mass="16189">MEQSTVLYVDGGFSYHEAVNTEHPLLVYRKAHNALCWLQAGNRLSPGHVDHGRVLSYIPPGLQQTFKIWVAFKSFNAAKEFSFGCDAKDFDRMLAHEDTVVVVQRPGDVVYIGPLIYHSVLLGYTKGTSPDQRWGLIDGYVFIS</sequence>
<dbReference type="SUPFAM" id="SSF51197">
    <property type="entry name" value="Clavaminate synthase-like"/>
    <property type="match status" value="1"/>
</dbReference>
<proteinExistence type="predicted"/>
<protein>
    <recommendedName>
        <fullName evidence="3">JmjC domain-containing protein</fullName>
    </recommendedName>
</protein>
<reference evidence="1 2" key="1">
    <citation type="journal article" date="2006" name="Science">
        <title>Phytophthora genome sequences uncover evolutionary origins and mechanisms of pathogenesis.</title>
        <authorList>
            <person name="Tyler B.M."/>
            <person name="Tripathy S."/>
            <person name="Zhang X."/>
            <person name="Dehal P."/>
            <person name="Jiang R.H."/>
            <person name="Aerts A."/>
            <person name="Arredondo F.D."/>
            <person name="Baxter L."/>
            <person name="Bensasson D."/>
            <person name="Beynon J.L."/>
            <person name="Chapman J."/>
            <person name="Damasceno C.M."/>
            <person name="Dorrance A.E."/>
            <person name="Dou D."/>
            <person name="Dickerman A.W."/>
            <person name="Dubchak I.L."/>
            <person name="Garbelotto M."/>
            <person name="Gijzen M."/>
            <person name="Gordon S.G."/>
            <person name="Govers F."/>
            <person name="Grunwald N.J."/>
            <person name="Huang W."/>
            <person name="Ivors K.L."/>
            <person name="Jones R.W."/>
            <person name="Kamoun S."/>
            <person name="Krampis K."/>
            <person name="Lamour K.H."/>
            <person name="Lee M.K."/>
            <person name="McDonald W.H."/>
            <person name="Medina M."/>
            <person name="Meijer H.J."/>
            <person name="Nordberg E.K."/>
            <person name="Maclean D.J."/>
            <person name="Ospina-Giraldo M.D."/>
            <person name="Morris P.F."/>
            <person name="Phuntumart V."/>
            <person name="Putnam N.H."/>
            <person name="Rash S."/>
            <person name="Rose J.K."/>
            <person name="Sakihama Y."/>
            <person name="Salamov A.A."/>
            <person name="Savidor A."/>
            <person name="Scheuring C.F."/>
            <person name="Smith B.M."/>
            <person name="Sobral B.W."/>
            <person name="Terry A."/>
            <person name="Torto-Alalibo T.A."/>
            <person name="Win J."/>
            <person name="Xu Z."/>
            <person name="Zhang H."/>
            <person name="Grigoriev I.V."/>
            <person name="Rokhsar D.S."/>
            <person name="Boore J.L."/>
        </authorList>
    </citation>
    <scope>NUCLEOTIDE SEQUENCE [LARGE SCALE GENOMIC DNA]</scope>
    <source>
        <strain evidence="1 2">P6497</strain>
    </source>
</reference>
<dbReference type="RefSeq" id="XP_009538079.1">
    <property type="nucleotide sequence ID" value="XM_009539784.1"/>
</dbReference>
<gene>
    <name evidence="1" type="ORF">PHYSODRAFT_531175</name>
</gene>
<dbReference type="Proteomes" id="UP000002640">
    <property type="component" value="Unassembled WGS sequence"/>
</dbReference>